<evidence type="ECO:0000256" key="5">
    <source>
        <dbReference type="ARBA" id="ARBA00022525"/>
    </source>
</evidence>
<dbReference type="InterPro" id="IPR053927">
    <property type="entry name" value="FlgK_helical"/>
</dbReference>
<dbReference type="Pfam" id="PF06429">
    <property type="entry name" value="Flg_bbr_C"/>
    <property type="match status" value="1"/>
</dbReference>
<evidence type="ECO:0000256" key="4">
    <source>
        <dbReference type="ARBA" id="ARBA00016244"/>
    </source>
</evidence>
<evidence type="ECO:0000256" key="6">
    <source>
        <dbReference type="ARBA" id="ARBA00023143"/>
    </source>
</evidence>
<dbReference type="EMBL" id="QNRF01000002">
    <property type="protein sequence ID" value="RBO84877.1"/>
    <property type="molecule type" value="Genomic_DNA"/>
</dbReference>
<evidence type="ECO:0000313" key="11">
    <source>
        <dbReference type="Proteomes" id="UP000252086"/>
    </source>
</evidence>
<proteinExistence type="inferred from homology"/>
<dbReference type="Pfam" id="PF22638">
    <property type="entry name" value="FlgK_D1"/>
    <property type="match status" value="1"/>
</dbReference>
<reference evidence="10 11" key="1">
    <citation type="submission" date="2018-06" db="EMBL/GenBank/DDBJ databases">
        <title>Genomic Encyclopedia of Type Strains, Phase III (KMG-III): the genomes of soil and plant-associated and newly described type strains.</title>
        <authorList>
            <person name="Whitman W."/>
        </authorList>
    </citation>
    <scope>NUCLEOTIDE SEQUENCE [LARGE SCALE GENOMIC DNA]</scope>
    <source>
        <strain evidence="10 11">CECT 7732</strain>
    </source>
</reference>
<dbReference type="PANTHER" id="PTHR30033:SF1">
    <property type="entry name" value="FLAGELLAR HOOK-ASSOCIATED PROTEIN 1"/>
    <property type="match status" value="1"/>
</dbReference>
<evidence type="ECO:0000256" key="1">
    <source>
        <dbReference type="ARBA" id="ARBA00004365"/>
    </source>
</evidence>
<evidence type="ECO:0000256" key="3">
    <source>
        <dbReference type="ARBA" id="ARBA00009677"/>
    </source>
</evidence>
<dbReference type="InterPro" id="IPR002371">
    <property type="entry name" value="FlgK"/>
</dbReference>
<feature type="compositionally biased region" description="Polar residues" evidence="7">
    <location>
        <begin position="20"/>
        <end position="33"/>
    </location>
</feature>
<protein>
    <recommendedName>
        <fullName evidence="4">Flagellar hook-associated protein 1</fullName>
    </recommendedName>
</protein>
<feature type="domain" description="Flagellar hook-associated protein FlgK helical" evidence="9">
    <location>
        <begin position="85"/>
        <end position="317"/>
    </location>
</feature>
<dbReference type="PANTHER" id="PTHR30033">
    <property type="entry name" value="FLAGELLAR HOOK-ASSOCIATED PROTEIN 1"/>
    <property type="match status" value="1"/>
</dbReference>
<evidence type="ECO:0000313" key="10">
    <source>
        <dbReference type="EMBL" id="RBO84877.1"/>
    </source>
</evidence>
<dbReference type="GO" id="GO:0005198">
    <property type="term" value="F:structural molecule activity"/>
    <property type="evidence" value="ECO:0007669"/>
    <property type="project" value="InterPro"/>
</dbReference>
<comment type="subcellular location">
    <subcellularLocation>
        <location evidence="1">Bacterial flagellum</location>
    </subcellularLocation>
    <subcellularLocation>
        <location evidence="2">Secreted</location>
    </subcellularLocation>
</comment>
<dbReference type="AlphaFoldDB" id="A0A366D4A7"/>
<feature type="domain" description="Flagellar basal-body/hook protein C-terminal" evidence="8">
    <location>
        <begin position="619"/>
        <end position="655"/>
    </location>
</feature>
<comment type="similarity">
    <text evidence="3">Belongs to the flagella basal body rod proteins family.</text>
</comment>
<dbReference type="InterPro" id="IPR010930">
    <property type="entry name" value="Flg_bb/hook_C_dom"/>
</dbReference>
<keyword evidence="5" id="KW-0964">Secreted</keyword>
<dbReference type="OrthoDB" id="9802553at2"/>
<keyword evidence="10" id="KW-0282">Flagellum</keyword>
<evidence type="ECO:0000256" key="2">
    <source>
        <dbReference type="ARBA" id="ARBA00004613"/>
    </source>
</evidence>
<keyword evidence="10" id="KW-0969">Cilium</keyword>
<gene>
    <name evidence="10" type="ORF">DFP76_102278</name>
</gene>
<accession>A0A366D4A7</accession>
<dbReference type="SUPFAM" id="SSF64518">
    <property type="entry name" value="Phase 1 flagellin"/>
    <property type="match status" value="2"/>
</dbReference>
<dbReference type="GO" id="GO:0044780">
    <property type="term" value="P:bacterial-type flagellum assembly"/>
    <property type="evidence" value="ECO:0007669"/>
    <property type="project" value="InterPro"/>
</dbReference>
<keyword evidence="6" id="KW-0975">Bacterial flagellum</keyword>
<dbReference type="RefSeq" id="WP_113873509.1">
    <property type="nucleotide sequence ID" value="NZ_QNRF01000002.1"/>
</dbReference>
<organism evidence="10 11">
    <name type="scientific">Marinomonas aquiplantarum</name>
    <dbReference type="NCBI Taxonomy" id="491951"/>
    <lineage>
        <taxon>Bacteria</taxon>
        <taxon>Pseudomonadati</taxon>
        <taxon>Pseudomonadota</taxon>
        <taxon>Gammaproteobacteria</taxon>
        <taxon>Oceanospirillales</taxon>
        <taxon>Oceanospirillaceae</taxon>
        <taxon>Marinomonas</taxon>
    </lineage>
</organism>
<comment type="caution">
    <text evidence="10">The sequence shown here is derived from an EMBL/GenBank/DDBJ whole genome shotgun (WGS) entry which is preliminary data.</text>
</comment>
<name>A0A366D4A7_9GAMM</name>
<evidence type="ECO:0000256" key="7">
    <source>
        <dbReference type="SAM" id="MobiDB-lite"/>
    </source>
</evidence>
<evidence type="ECO:0000259" key="9">
    <source>
        <dbReference type="Pfam" id="PF22638"/>
    </source>
</evidence>
<dbReference type="GO" id="GO:0009424">
    <property type="term" value="C:bacterial-type flagellum hook"/>
    <property type="evidence" value="ECO:0007669"/>
    <property type="project" value="InterPro"/>
</dbReference>
<dbReference type="PRINTS" id="PR01005">
    <property type="entry name" value="FLGHOOKAP1"/>
</dbReference>
<dbReference type="GO" id="GO:0005576">
    <property type="term" value="C:extracellular region"/>
    <property type="evidence" value="ECO:0007669"/>
    <property type="project" value="UniProtKB-SubCell"/>
</dbReference>
<dbReference type="NCBIfam" id="TIGR02492">
    <property type="entry name" value="flgK_ends"/>
    <property type="match status" value="1"/>
</dbReference>
<keyword evidence="10" id="KW-0966">Cell projection</keyword>
<keyword evidence="11" id="KW-1185">Reference proteome</keyword>
<evidence type="ECO:0000259" key="8">
    <source>
        <dbReference type="Pfam" id="PF06429"/>
    </source>
</evidence>
<feature type="region of interest" description="Disordered" evidence="7">
    <location>
        <begin position="20"/>
        <end position="47"/>
    </location>
</feature>
<dbReference type="Proteomes" id="UP000252086">
    <property type="component" value="Unassembled WGS sequence"/>
</dbReference>
<sequence>MSSNLYSIGLSGLMSSNARINTTGQNTTNVDTEGYSRQRTDTVSSPVGGVVLRDTSRLVDNFVGAQVRTDTSNHSYYDTYHSFMSAADNLLADESISLTRYLDKAFSALQTASNDPTSSSLRELAHASLETLVQQYKTLSNVVNRQENLVDDHLSSSLTDVNAITAKISDLNGKILRQEGLSISPANELRDQQELLAKDLSKYIDIKAQFNDDGLMTIQLANGQPLVMDQNPTELKVIADPLSPKKINLVVDFGDYNVGLKTQGLGGSVGGLVDYRTEFSQYADRTLGQHAISIADAMNAQNAKGLDGNGNFGKDLFSLGKVSIHSTRDNLQKISDISVRITTGEAEKITRDTYELTRTDDNRFAITQYDLKGNSTGPSTVIDLNNMTPDSNGYYQIDELGLDLKIPDLDIIDDDDVFRFSPTADAASNLTLQAKNGEAIALSAPVGVSTNSDNLSDARISLTSVDKTDPNSSAFARDGSLYPSAPHQIYFTSPHSYVVRDASGVEIASVSDVTNYVNLLAQAGLAEEAGFDVSVSSMPERGDVFSIGTGDEIGPADNFNALALINLQNQALVAGDESLSKAFAGFISYVGSKTSEIEGHAESSEVMLNDSIARRDRLSAVSLDEEAVNLLKYQQSYSASAQVVTAARTTFETLLGIMR</sequence>